<reference evidence="6 7" key="1">
    <citation type="submission" date="2016-08" db="EMBL/GenBank/DDBJ databases">
        <title>Draft genome of Fabibacter sp. strain SK-8.</title>
        <authorList>
            <person name="Wong S.-K."/>
            <person name="Hamasaki K."/>
            <person name="Yoshizawa S."/>
        </authorList>
    </citation>
    <scope>NUCLEOTIDE SEQUENCE [LARGE SCALE GENOMIC DNA]</scope>
    <source>
        <strain evidence="6 7">SK-8</strain>
    </source>
</reference>
<dbReference type="Gene3D" id="1.25.40.10">
    <property type="entry name" value="Tetratricopeptide repeat domain"/>
    <property type="match status" value="1"/>
</dbReference>
<dbReference type="SMART" id="SM00028">
    <property type="entry name" value="TPR"/>
    <property type="match status" value="2"/>
</dbReference>
<evidence type="ECO:0000259" key="5">
    <source>
        <dbReference type="PROSITE" id="PS01124"/>
    </source>
</evidence>
<feature type="transmembrane region" description="Helical" evidence="4">
    <location>
        <begin position="407"/>
        <end position="426"/>
    </location>
</feature>
<keyword evidence="1" id="KW-0238">DNA-binding</keyword>
<dbReference type="Pfam" id="PF12833">
    <property type="entry name" value="HTH_18"/>
    <property type="match status" value="1"/>
</dbReference>
<evidence type="ECO:0000256" key="2">
    <source>
        <dbReference type="PROSITE-ProRule" id="PRU00339"/>
    </source>
</evidence>
<dbReference type="STRING" id="1563681.BFP71_11040"/>
<protein>
    <recommendedName>
        <fullName evidence="5">HTH araC/xylS-type domain-containing protein</fullName>
    </recommendedName>
</protein>
<keyword evidence="2" id="KW-0802">TPR repeat</keyword>
<dbReference type="PANTHER" id="PTHR43280">
    <property type="entry name" value="ARAC-FAMILY TRANSCRIPTIONAL REGULATOR"/>
    <property type="match status" value="1"/>
</dbReference>
<keyword evidence="4" id="KW-0472">Membrane</keyword>
<feature type="coiled-coil region" evidence="3">
    <location>
        <begin position="433"/>
        <end position="460"/>
    </location>
</feature>
<evidence type="ECO:0000256" key="3">
    <source>
        <dbReference type="SAM" id="Coils"/>
    </source>
</evidence>
<comment type="caution">
    <text evidence="6">The sequence shown here is derived from an EMBL/GenBank/DDBJ whole genome shotgun (WGS) entry which is preliminary data.</text>
</comment>
<evidence type="ECO:0000256" key="4">
    <source>
        <dbReference type="SAM" id="Phobius"/>
    </source>
</evidence>
<accession>A0A1E5SY19</accession>
<evidence type="ECO:0000313" key="6">
    <source>
        <dbReference type="EMBL" id="OEK04024.1"/>
    </source>
</evidence>
<gene>
    <name evidence="6" type="ORF">BFP71_11040</name>
</gene>
<organism evidence="6 7">
    <name type="scientific">Roseivirga misakiensis</name>
    <dbReference type="NCBI Taxonomy" id="1563681"/>
    <lineage>
        <taxon>Bacteria</taxon>
        <taxon>Pseudomonadati</taxon>
        <taxon>Bacteroidota</taxon>
        <taxon>Cytophagia</taxon>
        <taxon>Cytophagales</taxon>
        <taxon>Roseivirgaceae</taxon>
        <taxon>Roseivirga</taxon>
    </lineage>
</organism>
<dbReference type="GO" id="GO:0043565">
    <property type="term" value="F:sequence-specific DNA binding"/>
    <property type="evidence" value="ECO:0007669"/>
    <property type="project" value="InterPro"/>
</dbReference>
<sequence>MFAMDELLKLSTHLVNMKCILKRLALLFLYLTLGFESYGQNKFIDSLGNLSYYELDTYFLKTTVDTINDQHYGKAYLKKAKNENDIERIAYAYFNLSRSSNVRNAILYCDSAIFFSRELQNHEYLPASPYSQKATIYFELGDYEKALDDFLSALFYAKRGGNRRVELHVRANIATLKMITRNYKEALSQYKEYVDFIEENGFVDQGLIITNSIYQLANAYFRNDILDSTDLIISKGYPMAVSTNDTTLLAYFTLLSGANAFKKGNYQVAIDSLLIGKTLINEQYFRIDEFNAYANLYLGKSKMRLNDEMLGINYLEQVDNYVQNALPAEYDFLAIYELLINHHKDKGDLDKQLKYINHYIKADSVFRTKQGILENGITSGFEIANIYDQRGQLIKLLKNKNERSRRYLFVLIVIASIVLIILLYSLRLNRINKKKFKAIIDQIEEEKREQELLVSDTKANRPPNSGLSVELINEILRKLEVFEERDQFLENHTLPSLAKELNTNSTYLSKVINTYKSTNFSNYLNELRIKYSIKRLHEDRRFRMYTIEAIAKESGYNTAQSFSKAFQKKTRLKPSYFIQQLNAQKE</sequence>
<keyword evidence="4" id="KW-0812">Transmembrane</keyword>
<dbReference type="InterPro" id="IPR019734">
    <property type="entry name" value="TPR_rpt"/>
</dbReference>
<dbReference type="OrthoDB" id="1119265at2"/>
<dbReference type="PROSITE" id="PS50005">
    <property type="entry name" value="TPR"/>
    <property type="match status" value="1"/>
</dbReference>
<dbReference type="AlphaFoldDB" id="A0A1E5SY19"/>
<dbReference type="EMBL" id="MDGQ01000005">
    <property type="protein sequence ID" value="OEK04024.1"/>
    <property type="molecule type" value="Genomic_DNA"/>
</dbReference>
<keyword evidence="3" id="KW-0175">Coiled coil</keyword>
<dbReference type="Proteomes" id="UP000095552">
    <property type="component" value="Unassembled WGS sequence"/>
</dbReference>
<dbReference type="PROSITE" id="PS01124">
    <property type="entry name" value="HTH_ARAC_FAMILY_2"/>
    <property type="match status" value="1"/>
</dbReference>
<dbReference type="Gene3D" id="1.10.10.60">
    <property type="entry name" value="Homeodomain-like"/>
    <property type="match status" value="2"/>
</dbReference>
<evidence type="ECO:0000256" key="1">
    <source>
        <dbReference type="ARBA" id="ARBA00023125"/>
    </source>
</evidence>
<feature type="domain" description="HTH araC/xylS-type" evidence="5">
    <location>
        <begin position="473"/>
        <end position="580"/>
    </location>
</feature>
<dbReference type="SMART" id="SM00342">
    <property type="entry name" value="HTH_ARAC"/>
    <property type="match status" value="1"/>
</dbReference>
<feature type="repeat" description="TPR" evidence="2">
    <location>
        <begin position="127"/>
        <end position="160"/>
    </location>
</feature>
<proteinExistence type="predicted"/>
<dbReference type="SUPFAM" id="SSF48452">
    <property type="entry name" value="TPR-like"/>
    <property type="match status" value="1"/>
</dbReference>
<keyword evidence="4" id="KW-1133">Transmembrane helix</keyword>
<evidence type="ECO:0000313" key="7">
    <source>
        <dbReference type="Proteomes" id="UP000095552"/>
    </source>
</evidence>
<dbReference type="InterPro" id="IPR018060">
    <property type="entry name" value="HTH_AraC"/>
</dbReference>
<keyword evidence="7" id="KW-1185">Reference proteome</keyword>
<dbReference type="InterPro" id="IPR011990">
    <property type="entry name" value="TPR-like_helical_dom_sf"/>
</dbReference>
<dbReference type="PANTHER" id="PTHR43280:SF29">
    <property type="entry name" value="ARAC-FAMILY TRANSCRIPTIONAL REGULATOR"/>
    <property type="match status" value="1"/>
</dbReference>
<dbReference type="GO" id="GO:0003700">
    <property type="term" value="F:DNA-binding transcription factor activity"/>
    <property type="evidence" value="ECO:0007669"/>
    <property type="project" value="InterPro"/>
</dbReference>
<name>A0A1E5SY19_9BACT</name>